<evidence type="ECO:0000313" key="10">
    <source>
        <dbReference type="Proteomes" id="UP000694865"/>
    </source>
</evidence>
<evidence type="ECO:0000256" key="8">
    <source>
        <dbReference type="ARBA" id="ARBA00023128"/>
    </source>
</evidence>
<evidence type="ECO:0000256" key="9">
    <source>
        <dbReference type="ARBA" id="ARBA00023136"/>
    </source>
</evidence>
<keyword evidence="6" id="KW-0999">Mitochondrion inner membrane</keyword>
<evidence type="ECO:0000256" key="7">
    <source>
        <dbReference type="ARBA" id="ARBA00022982"/>
    </source>
</evidence>
<comment type="similarity">
    <text evidence="2">Belongs to the complex I NDUFB10 subunit family.</text>
</comment>
<name>A0ABM0GKH3_SACKO</name>
<keyword evidence="9" id="KW-0472">Membrane</keyword>
<evidence type="ECO:0000256" key="1">
    <source>
        <dbReference type="ARBA" id="ARBA00004443"/>
    </source>
</evidence>
<dbReference type="Pfam" id="PF10249">
    <property type="entry name" value="NDUFB10"/>
    <property type="match status" value="1"/>
</dbReference>
<dbReference type="InterPro" id="IPR019377">
    <property type="entry name" value="NADH_UbQ_OxRdtase_su10"/>
</dbReference>
<protein>
    <recommendedName>
        <fullName evidence="3">NADH dehydrogenase [ubiquinone] 1 beta subcomplex subunit 10</fullName>
    </recommendedName>
</protein>
<accession>A0ABM0GKH3</accession>
<dbReference type="PANTHER" id="PTHR13094:SF1">
    <property type="entry name" value="NADH DEHYDROGENASE [UBIQUINONE] 1 BETA SUBCOMPLEX SUBUNIT 10"/>
    <property type="match status" value="1"/>
</dbReference>
<keyword evidence="8" id="KW-0496">Mitochondrion</keyword>
<keyword evidence="7" id="KW-0249">Electron transport</keyword>
<dbReference type="RefSeq" id="XP_002731868.1">
    <property type="nucleotide sequence ID" value="XM_002731822.2"/>
</dbReference>
<dbReference type="GeneID" id="100374361"/>
<keyword evidence="4" id="KW-0813">Transport</keyword>
<dbReference type="Proteomes" id="UP000694865">
    <property type="component" value="Unplaced"/>
</dbReference>
<reference evidence="11" key="1">
    <citation type="submission" date="2025-08" db="UniProtKB">
        <authorList>
            <consortium name="RefSeq"/>
        </authorList>
    </citation>
    <scope>IDENTIFICATION</scope>
    <source>
        <tissue evidence="11">Testes</tissue>
    </source>
</reference>
<evidence type="ECO:0000256" key="4">
    <source>
        <dbReference type="ARBA" id="ARBA00022448"/>
    </source>
</evidence>
<gene>
    <name evidence="11" type="primary">LOC100374361</name>
</gene>
<dbReference type="PANTHER" id="PTHR13094">
    <property type="entry name" value="NADH-UBIQUINONE OXIDOREDUCTASE PDSW SUBUNIT"/>
    <property type="match status" value="1"/>
</dbReference>
<evidence type="ECO:0000256" key="5">
    <source>
        <dbReference type="ARBA" id="ARBA00022660"/>
    </source>
</evidence>
<comment type="subcellular location">
    <subcellularLocation>
        <location evidence="1">Mitochondrion inner membrane</location>
        <topology evidence="1">Peripheral membrane protein</topology>
        <orientation evidence="1">Matrix side</orientation>
    </subcellularLocation>
</comment>
<proteinExistence type="inferred from homology"/>
<evidence type="ECO:0000313" key="11">
    <source>
        <dbReference type="RefSeq" id="XP_002731868.1"/>
    </source>
</evidence>
<evidence type="ECO:0000256" key="6">
    <source>
        <dbReference type="ARBA" id="ARBA00022792"/>
    </source>
</evidence>
<evidence type="ECO:0000256" key="2">
    <source>
        <dbReference type="ARBA" id="ARBA00008317"/>
    </source>
</evidence>
<organism evidence="10 11">
    <name type="scientific">Saccoglossus kowalevskii</name>
    <name type="common">Acorn worm</name>
    <dbReference type="NCBI Taxonomy" id="10224"/>
    <lineage>
        <taxon>Eukaryota</taxon>
        <taxon>Metazoa</taxon>
        <taxon>Hemichordata</taxon>
        <taxon>Enteropneusta</taxon>
        <taxon>Harrimaniidae</taxon>
        <taxon>Saccoglossus</taxon>
    </lineage>
</organism>
<keyword evidence="5" id="KW-0679">Respiratory chain</keyword>
<evidence type="ECO:0000256" key="3">
    <source>
        <dbReference type="ARBA" id="ARBA00014109"/>
    </source>
</evidence>
<keyword evidence="10" id="KW-1185">Reference proteome</keyword>
<sequence length="152" mass="18092">MAPLIDAIVKGFYYTVDVPVTWFREKIEGQQNKNVYPYYHQQYRRVPDIDQCDVNDISCMYEAEMQFKRDKRVDEEITKILRKRMEDCWVIEGESAIQNCKSVVDQYDREATNYNTKYGNLGGFGSARRCLMKQKYRMIEERNLAKQEATVQ</sequence>
<dbReference type="InterPro" id="IPR039993">
    <property type="entry name" value="NDUFB10"/>
</dbReference>